<evidence type="ECO:0000256" key="2">
    <source>
        <dbReference type="RuleBase" id="RU369042"/>
    </source>
</evidence>
<comment type="similarity">
    <text evidence="2">Belongs to the XPF family.</text>
</comment>
<sequence length="1396" mass="162322">MEEGSYLKRLASRKTRRNFSIHPENAIFYDYFNNLKRKAMAQGNTNLVISFKKIMSSILMYPLPIKNSLDAYKLKGVGKQFSFYFEKALKQYAGDGEKKNNNIHDDHASSNGSTSNIYNHINKVITSVNRFLKELDNEVYNVKLIGEESDDSILRNIKEIKNDYLNSNHKKRGGNMDVQKNEKEKKKNKINKGKKAIPRNSDGSDGDRGTHHNLQTDNPKLEGNHKFNEDNKIYNLLYCTSNSHAYMNRAKLNDYTVISGKPINGENSIGVDEKKLSKKLDHFSSPSSFSSTSSSSPNEQEKRKRFTGKNKEIKKIKEIELNPFEKNIMRFLERYGDLYNDCAVSMEEITIGFLKYYQNTEKVNFRKLSRLIKLQFIEKVEIYESKAVVSGRMVLVPKTCTLDESNNTITNFSSTSNVFSPLSVSNSKKSKLKIINKVKLTTKGREFMHKEKKDREEKDRVVYEQSGCACIHTHAHIGNEKSNELATDVFEEEFKSMDTEGEEIKMNESNKKIKSEDSFKSVEYLSEKMNEYEEQLRREVTCSDTENNYKFENDIIIHEKKFDDYFFLKQGPNEDKANSLFLQDKQIEKEEKNTKNEYSQMESPCSSENANSNDSVDKNCNIPFESAKKDQLDDDHTYRENDYNIQWGARQNSEHVINEWSNAHNSYSATTKPWREEKNDLINFELKLERKKEEIRKNLKISLREKVQKQKNKTMSLFGYEDQSTSNNFNESQKSQPLNSSLYEKRNIHENKQEIVCTQGSINLLNIGSLNGNDLKNMKIKLFDISEGGKIDKCKVDSALEGVADVEEPFYIKQINEVRTCSHDHTISEDICVSVCENVFEDSFFTIGCDQKEEKERQNCNEEDNDKCGENEWPKHDNIETNICQTKKIIQCKQFDTIEERNLFMNEAAYNDDVIDLSSEKHLCENRQDGSDAYEYGNLFKKKEKGRTNTSCDKMEHDSYPGSVVMELGNETKGRGKKRKKHLDEEVKEYHVREKRTKKKERKKMKNNKLFPNIYPNIHASVEPSIDTHPNRTNNVTYGSYEIVMVIDNRDISGFGKELNEKMKKIFARNNIKYITRNLPLGDIIWLCRRKVYNGNVSKKKSKSKRNKSMLVEHNELSGEGTLMNDMSNSNTYYCSRSYDKNGDSKNGDNKNEDEENGEYEEHVLKWIVERKTLNDLSASIIDGRYEEQKYRLMRSKGMSHIIYLIENSNNSFKNYTNTTRISYETLSNAQHSIQLVSGFSILTSQNTKHTFFLLAEMHAEIVKNIHRFCNVKENEYIMNTDNITIYLKDNSSGWEQWNNESKKSKNNLVKEVFGKQLRLINMCGPDATELILSLWPTPIKLNMALSRYTHDGILAEKIRQIYLKDRDLLRKRRVKCPVDTNLIAQLRQMYAPDSF</sequence>
<dbReference type="CDD" id="cd20074">
    <property type="entry name" value="XPF_nuclease_Mus81"/>
    <property type="match status" value="1"/>
</dbReference>
<comment type="subunit">
    <text evidence="2">Interacts with EME1.</text>
</comment>
<dbReference type="Gene3D" id="3.40.50.10130">
    <property type="match status" value="1"/>
</dbReference>
<dbReference type="SMART" id="SM00891">
    <property type="entry name" value="ERCC4"/>
    <property type="match status" value="1"/>
</dbReference>
<dbReference type="EC" id="3.1.22.-" evidence="2"/>
<keyword evidence="2" id="KW-0460">Magnesium</keyword>
<keyword evidence="1 2" id="KW-0378">Hydrolase</keyword>
<gene>
    <name evidence="5" type="ORF">PGO_125910</name>
</gene>
<dbReference type="GO" id="GO:0000712">
    <property type="term" value="P:resolution of meiotic recombination intermediates"/>
    <property type="evidence" value="ECO:0007669"/>
    <property type="project" value="TreeGrafter"/>
</dbReference>
<organism evidence="5 6">
    <name type="scientific">Plasmodium gonderi</name>
    <dbReference type="NCBI Taxonomy" id="77519"/>
    <lineage>
        <taxon>Eukaryota</taxon>
        <taxon>Sar</taxon>
        <taxon>Alveolata</taxon>
        <taxon>Apicomplexa</taxon>
        <taxon>Aconoidasida</taxon>
        <taxon>Haemosporida</taxon>
        <taxon>Plasmodiidae</taxon>
        <taxon>Plasmodium</taxon>
        <taxon>Plasmodium (Plasmodium)</taxon>
    </lineage>
</organism>
<dbReference type="OMA" id="DIIWLCR"/>
<feature type="region of interest" description="Disordered" evidence="3">
    <location>
        <begin position="281"/>
        <end position="309"/>
    </location>
</feature>
<dbReference type="GO" id="GO:0031573">
    <property type="term" value="P:mitotic intra-S DNA damage checkpoint signaling"/>
    <property type="evidence" value="ECO:0007669"/>
    <property type="project" value="TreeGrafter"/>
</dbReference>
<dbReference type="SUPFAM" id="SSF52980">
    <property type="entry name" value="Restriction endonuclease-like"/>
    <property type="match status" value="1"/>
</dbReference>
<comment type="function">
    <text evidence="2">Interacts with EME1 to form a DNA structure-specific endonuclease with substrate preference for branched DNA structures with a 5'-end at the branch nick. Typical substrates include 3'-flap structures, D-loops, replication forks and nicked Holliday junctions. May be required in mitosis for the processing of stalled or collapsed replication fork intermediates. May be required in meiosis for the repair of meiosis-specific double strand breaks subsequent to single-end invasion (SEI).</text>
</comment>
<feature type="region of interest" description="Disordered" evidence="3">
    <location>
        <begin position="591"/>
        <end position="614"/>
    </location>
</feature>
<dbReference type="SUPFAM" id="SSF47802">
    <property type="entry name" value="DNA polymerase beta, N-terminal domain-like"/>
    <property type="match status" value="1"/>
</dbReference>
<feature type="domain" description="ERCC4" evidence="4">
    <location>
        <begin position="1044"/>
        <end position="1210"/>
    </location>
</feature>
<reference evidence="6" key="1">
    <citation type="submission" date="2017-04" db="EMBL/GenBank/DDBJ databases">
        <title>Plasmodium gonderi genome.</title>
        <authorList>
            <person name="Arisue N."/>
            <person name="Honma H."/>
            <person name="Kawai S."/>
            <person name="Tougan T."/>
            <person name="Tanabe K."/>
            <person name="Horii T."/>
        </authorList>
    </citation>
    <scope>NUCLEOTIDE SEQUENCE [LARGE SCALE GENOMIC DNA]</scope>
    <source>
        <strain evidence="6">ATCC 30045</strain>
    </source>
</reference>
<dbReference type="GO" id="GO:0048476">
    <property type="term" value="C:Holliday junction resolvase complex"/>
    <property type="evidence" value="ECO:0007669"/>
    <property type="project" value="UniProtKB-UniRule"/>
</dbReference>
<evidence type="ECO:0000313" key="6">
    <source>
        <dbReference type="Proteomes" id="UP000195521"/>
    </source>
</evidence>
<evidence type="ECO:0000256" key="3">
    <source>
        <dbReference type="SAM" id="MobiDB-lite"/>
    </source>
</evidence>
<comment type="caution">
    <text evidence="5">The sequence shown here is derived from an EMBL/GenBank/DDBJ whole genome shotgun (WGS) entry which is preliminary data.</text>
</comment>
<name>A0A1Y1JQ77_PLAGO</name>
<dbReference type="InterPro" id="IPR006166">
    <property type="entry name" value="ERCC4_domain"/>
</dbReference>
<dbReference type="InterPro" id="IPR011335">
    <property type="entry name" value="Restrct_endonuc-II-like"/>
</dbReference>
<dbReference type="Proteomes" id="UP000195521">
    <property type="component" value="Unassembled WGS sequence"/>
</dbReference>
<dbReference type="PANTHER" id="PTHR13451">
    <property type="entry name" value="CLASS II CROSSOVER JUNCTION ENDONUCLEASE MUS81"/>
    <property type="match status" value="1"/>
</dbReference>
<protein>
    <recommendedName>
        <fullName evidence="2">Crossover junction endonuclease MUS81</fullName>
        <ecNumber evidence="2">3.1.22.-</ecNumber>
    </recommendedName>
</protein>
<keyword evidence="6" id="KW-1185">Reference proteome</keyword>
<dbReference type="GO" id="GO:0048257">
    <property type="term" value="F:3'-flap endonuclease activity"/>
    <property type="evidence" value="ECO:0007669"/>
    <property type="project" value="TreeGrafter"/>
</dbReference>
<evidence type="ECO:0000259" key="4">
    <source>
        <dbReference type="SMART" id="SM00891"/>
    </source>
</evidence>
<accession>A0A1Y1JQ77</accession>
<dbReference type="GO" id="GO:0008821">
    <property type="term" value="F:crossover junction DNA endonuclease activity"/>
    <property type="evidence" value="ECO:0007669"/>
    <property type="project" value="UniProtKB-UniRule"/>
</dbReference>
<keyword evidence="2" id="KW-0479">Metal-binding</keyword>
<feature type="compositionally biased region" description="Polar residues" evidence="3">
    <location>
        <begin position="596"/>
        <end position="614"/>
    </location>
</feature>
<keyword evidence="2" id="KW-0540">Nuclease</keyword>
<feature type="compositionally biased region" description="Low complexity" evidence="3">
    <location>
        <begin position="283"/>
        <end position="297"/>
    </location>
</feature>
<comment type="cofactor">
    <cofactor evidence="2">
        <name>Mg(2+)</name>
        <dbReference type="ChEBI" id="CHEBI:18420"/>
    </cofactor>
</comment>
<dbReference type="GO" id="GO:0003677">
    <property type="term" value="F:DNA binding"/>
    <property type="evidence" value="ECO:0007669"/>
    <property type="project" value="UniProtKB-UniRule"/>
</dbReference>
<dbReference type="InterPro" id="IPR047416">
    <property type="entry name" value="XPF_nuclease_Mus81"/>
</dbReference>
<dbReference type="EMBL" id="BDQF01000013">
    <property type="protein sequence ID" value="GAW82593.1"/>
    <property type="molecule type" value="Genomic_DNA"/>
</dbReference>
<dbReference type="InterPro" id="IPR027421">
    <property type="entry name" value="DNA_pol_lamdba_lyase_dom_sf"/>
</dbReference>
<keyword evidence="2" id="KW-0233">DNA recombination</keyword>
<dbReference type="OrthoDB" id="5963188at2759"/>
<dbReference type="GO" id="GO:0000727">
    <property type="term" value="P:double-strand break repair via break-induced replication"/>
    <property type="evidence" value="ECO:0007669"/>
    <property type="project" value="UniProtKB-UniRule"/>
</dbReference>
<dbReference type="GeneID" id="39749330"/>
<keyword evidence="2" id="KW-0539">Nucleus</keyword>
<dbReference type="Gene3D" id="1.10.150.110">
    <property type="entry name" value="DNA polymerase beta, N-terminal domain-like"/>
    <property type="match status" value="1"/>
</dbReference>
<dbReference type="Pfam" id="PF02732">
    <property type="entry name" value="ERCC4"/>
    <property type="match status" value="1"/>
</dbReference>
<dbReference type="RefSeq" id="XP_028545182.1">
    <property type="nucleotide sequence ID" value="XM_028689381.1"/>
</dbReference>
<dbReference type="PANTHER" id="PTHR13451:SF0">
    <property type="entry name" value="CROSSOVER JUNCTION ENDONUCLEASE MUS81"/>
    <property type="match status" value="1"/>
</dbReference>
<comment type="subcellular location">
    <subcellularLocation>
        <location evidence="2">Nucleus</location>
    </subcellularLocation>
</comment>
<keyword evidence="2 5" id="KW-0255">Endonuclease</keyword>
<proteinExistence type="inferred from homology"/>
<evidence type="ECO:0000313" key="5">
    <source>
        <dbReference type="EMBL" id="GAW82593.1"/>
    </source>
</evidence>
<dbReference type="InterPro" id="IPR033309">
    <property type="entry name" value="Mus81"/>
</dbReference>
<dbReference type="GO" id="GO:0005634">
    <property type="term" value="C:nucleus"/>
    <property type="evidence" value="ECO:0007669"/>
    <property type="project" value="UniProtKB-SubCell"/>
</dbReference>
<dbReference type="GO" id="GO:0046872">
    <property type="term" value="F:metal ion binding"/>
    <property type="evidence" value="ECO:0007669"/>
    <property type="project" value="UniProtKB-UniRule"/>
</dbReference>
<feature type="region of interest" description="Disordered" evidence="3">
    <location>
        <begin position="165"/>
        <end position="225"/>
    </location>
</feature>
<feature type="compositionally biased region" description="Basic residues" evidence="3">
    <location>
        <begin position="186"/>
        <end position="197"/>
    </location>
</feature>
<dbReference type="GO" id="GO:0006308">
    <property type="term" value="P:DNA catabolic process"/>
    <property type="evidence" value="ECO:0007669"/>
    <property type="project" value="UniProtKB-UniRule"/>
</dbReference>
<keyword evidence="2" id="KW-0234">DNA repair</keyword>
<evidence type="ECO:0000256" key="1">
    <source>
        <dbReference type="ARBA" id="ARBA00022801"/>
    </source>
</evidence>
<keyword evidence="2" id="KW-0227">DNA damage</keyword>